<feature type="domain" description="Lipid/polyisoprenoid-binding YceI-like" evidence="1">
    <location>
        <begin position="2"/>
        <end position="150"/>
    </location>
</feature>
<accession>A2A0B5</accession>
<sequence>MTWKVKTDKAKITFSELGSGAEGTFSGLDATIQFAPTNLNKSSIKARIKVSTVTASEGEDQAKDILSKDYLNGAKYPYITYESSKIKKTDKGFELIGKLTIKETTKVVKIPFLFTKQGKTAVFKGKINITSKDFGLAAGEVVIDLEVPVKQK</sequence>
<dbReference type="SMART" id="SM00867">
    <property type="entry name" value="YceI"/>
    <property type="match status" value="1"/>
</dbReference>
<dbReference type="PANTHER" id="PTHR34406:SF1">
    <property type="entry name" value="PROTEIN YCEI"/>
    <property type="match status" value="1"/>
</dbReference>
<keyword evidence="3" id="KW-1185">Reference proteome</keyword>
<protein>
    <submittedName>
        <fullName evidence="2">YceI, putative</fullName>
    </submittedName>
</protein>
<dbReference type="PANTHER" id="PTHR34406">
    <property type="entry name" value="PROTEIN YCEI"/>
    <property type="match status" value="1"/>
</dbReference>
<dbReference type="SUPFAM" id="SSF101874">
    <property type="entry name" value="YceI-like"/>
    <property type="match status" value="1"/>
</dbReference>
<comment type="caution">
    <text evidence="2">The sequence shown here is derived from an EMBL/GenBank/DDBJ whole genome shotgun (WGS) entry which is preliminary data.</text>
</comment>
<dbReference type="Gene3D" id="2.40.128.110">
    <property type="entry name" value="Lipid/polyisoprenoid-binding, YceI-like"/>
    <property type="match status" value="1"/>
</dbReference>
<gene>
    <name evidence="2" type="ORF">M23134_00361</name>
</gene>
<dbReference type="InterPro" id="IPR007372">
    <property type="entry name" value="Lipid/polyisoprenoid-bd_YceI"/>
</dbReference>
<proteinExistence type="predicted"/>
<reference evidence="2 3" key="1">
    <citation type="submission" date="2007-01" db="EMBL/GenBank/DDBJ databases">
        <authorList>
            <person name="Haygood M."/>
            <person name="Podell S."/>
            <person name="Anderson C."/>
            <person name="Hopkinson B."/>
            <person name="Roe K."/>
            <person name="Barbeau K."/>
            <person name="Gaasterland T."/>
            <person name="Ferriera S."/>
            <person name="Johnson J."/>
            <person name="Kravitz S."/>
            <person name="Beeson K."/>
            <person name="Sutton G."/>
            <person name="Rogers Y.-H."/>
            <person name="Friedman R."/>
            <person name="Frazier M."/>
            <person name="Venter J.C."/>
        </authorList>
    </citation>
    <scope>NUCLEOTIDE SEQUENCE [LARGE SCALE GENOMIC DNA]</scope>
    <source>
        <strain evidence="2 3">ATCC 23134</strain>
    </source>
</reference>
<organism evidence="2 3">
    <name type="scientific">Microscilla marina ATCC 23134</name>
    <dbReference type="NCBI Taxonomy" id="313606"/>
    <lineage>
        <taxon>Bacteria</taxon>
        <taxon>Pseudomonadati</taxon>
        <taxon>Bacteroidota</taxon>
        <taxon>Cytophagia</taxon>
        <taxon>Cytophagales</taxon>
        <taxon>Microscillaceae</taxon>
        <taxon>Microscilla</taxon>
    </lineage>
</organism>
<evidence type="ECO:0000259" key="1">
    <source>
        <dbReference type="SMART" id="SM00867"/>
    </source>
</evidence>
<dbReference type="eggNOG" id="COG2353">
    <property type="taxonomic scope" value="Bacteria"/>
</dbReference>
<dbReference type="Pfam" id="PF04264">
    <property type="entry name" value="YceI"/>
    <property type="match status" value="1"/>
</dbReference>
<evidence type="ECO:0000313" key="2">
    <source>
        <dbReference type="EMBL" id="EAY23931.1"/>
    </source>
</evidence>
<evidence type="ECO:0000313" key="3">
    <source>
        <dbReference type="Proteomes" id="UP000004095"/>
    </source>
</evidence>
<dbReference type="InterPro" id="IPR036761">
    <property type="entry name" value="TTHA0802/YceI-like_sf"/>
</dbReference>
<name>A2A0B5_MICM2</name>
<dbReference type="EMBL" id="AAWS01000096">
    <property type="protein sequence ID" value="EAY23931.1"/>
    <property type="molecule type" value="Genomic_DNA"/>
</dbReference>
<dbReference type="AlphaFoldDB" id="A2A0B5"/>
<dbReference type="Proteomes" id="UP000004095">
    <property type="component" value="Unassembled WGS sequence"/>
</dbReference>